<dbReference type="Proteomes" id="UP001218188">
    <property type="component" value="Unassembled WGS sequence"/>
</dbReference>
<dbReference type="EMBL" id="JARJCM010000044">
    <property type="protein sequence ID" value="KAJ7036312.1"/>
    <property type="molecule type" value="Genomic_DNA"/>
</dbReference>
<keyword evidence="3" id="KW-1185">Reference proteome</keyword>
<comment type="caution">
    <text evidence="2">The sequence shown here is derived from an EMBL/GenBank/DDBJ whole genome shotgun (WGS) entry which is preliminary data.</text>
</comment>
<feature type="region of interest" description="Disordered" evidence="1">
    <location>
        <begin position="1"/>
        <end position="83"/>
    </location>
</feature>
<feature type="compositionally biased region" description="Basic and acidic residues" evidence="1">
    <location>
        <begin position="65"/>
        <end position="77"/>
    </location>
</feature>
<accession>A0AAD6T2U7</accession>
<dbReference type="InterPro" id="IPR040521">
    <property type="entry name" value="KDZ"/>
</dbReference>
<evidence type="ECO:0000313" key="3">
    <source>
        <dbReference type="Proteomes" id="UP001218188"/>
    </source>
</evidence>
<dbReference type="PANTHER" id="PTHR33096:SF1">
    <property type="entry name" value="CXC1-LIKE CYSTEINE CLUSTER ASSOCIATED WITH KDZ TRANSPOSASES DOMAIN-CONTAINING PROTEIN"/>
    <property type="match status" value="1"/>
</dbReference>
<evidence type="ECO:0008006" key="4">
    <source>
        <dbReference type="Google" id="ProtNLM"/>
    </source>
</evidence>
<dbReference type="PANTHER" id="PTHR33096">
    <property type="entry name" value="CXC2 DOMAIN-CONTAINING PROTEIN"/>
    <property type="match status" value="1"/>
</dbReference>
<evidence type="ECO:0000313" key="2">
    <source>
        <dbReference type="EMBL" id="KAJ7036312.1"/>
    </source>
</evidence>
<protein>
    <recommendedName>
        <fullName evidence="4">CxC1-like cysteine cluster associated with KDZ transposases domain-containing protein</fullName>
    </recommendedName>
</protein>
<organism evidence="2 3">
    <name type="scientific">Mycena alexandri</name>
    <dbReference type="NCBI Taxonomy" id="1745969"/>
    <lineage>
        <taxon>Eukaryota</taxon>
        <taxon>Fungi</taxon>
        <taxon>Dikarya</taxon>
        <taxon>Basidiomycota</taxon>
        <taxon>Agaricomycotina</taxon>
        <taxon>Agaricomycetes</taxon>
        <taxon>Agaricomycetidae</taxon>
        <taxon>Agaricales</taxon>
        <taxon>Marasmiineae</taxon>
        <taxon>Mycenaceae</taxon>
        <taxon>Mycena</taxon>
    </lineage>
</organism>
<proteinExistence type="predicted"/>
<evidence type="ECO:0000256" key="1">
    <source>
        <dbReference type="SAM" id="MobiDB-lite"/>
    </source>
</evidence>
<reference evidence="2" key="1">
    <citation type="submission" date="2023-03" db="EMBL/GenBank/DDBJ databases">
        <title>Massive genome expansion in bonnet fungi (Mycena s.s.) driven by repeated elements and novel gene families across ecological guilds.</title>
        <authorList>
            <consortium name="Lawrence Berkeley National Laboratory"/>
            <person name="Harder C.B."/>
            <person name="Miyauchi S."/>
            <person name="Viragh M."/>
            <person name="Kuo A."/>
            <person name="Thoen E."/>
            <person name="Andreopoulos B."/>
            <person name="Lu D."/>
            <person name="Skrede I."/>
            <person name="Drula E."/>
            <person name="Henrissat B."/>
            <person name="Morin E."/>
            <person name="Kohler A."/>
            <person name="Barry K."/>
            <person name="LaButti K."/>
            <person name="Morin E."/>
            <person name="Salamov A."/>
            <person name="Lipzen A."/>
            <person name="Mereny Z."/>
            <person name="Hegedus B."/>
            <person name="Baldrian P."/>
            <person name="Stursova M."/>
            <person name="Weitz H."/>
            <person name="Taylor A."/>
            <person name="Grigoriev I.V."/>
            <person name="Nagy L.G."/>
            <person name="Martin F."/>
            <person name="Kauserud H."/>
        </authorList>
    </citation>
    <scope>NUCLEOTIDE SEQUENCE</scope>
    <source>
        <strain evidence="2">CBHHK200</strain>
    </source>
</reference>
<feature type="compositionally biased region" description="Low complexity" evidence="1">
    <location>
        <begin position="24"/>
        <end position="35"/>
    </location>
</feature>
<sequence>MSARRKNSNRVVAATSFSRTVKISTSTSRRGAGSRMATENLTHAQMRIRQAEEEQEEAARQLSEQQRRDENTLRDVPEPYDGGWNDFEDDVLHGRAAADISHAGEALNDDVAQEAQEDLLESLRAQQRTLFGRRRDYRTRRDRTQNLIDAFAVQMPAMADAYLAWSLDTAEHGLSELFVHPENTVVPETRRIYVVDLFSTYSAQVPITGADKFVASAYVRQGLMPAAAVFPSVVITVRALEVFRRLQLRCPRLGVQAFVRMLCDIHGVAPRPYLVTQFTVAFDVHLAILDAVDRQVQAALGRDIPDWRLKNACPSCLYKLEGEAEIPLPLLATVDGNNSLKRFWRREKVVDADGNVAPGSSKERVDVRAPPGDYYLPREEVDRWSKEGLEDLMRDFVPGSEEGDEGGGCTERWQNMKEDATARAYGMYDETGIFPALCRHGFVLVIVDMVKSGELAKYGFAVTAHLLRVLGELGLGYDIGCKFAQMVRMHPVLSPLAAGKKFKALVGAFHGHAHNRRCQLSNLTTYVPGVGLEDLEGCEKFFSKSNALAATTRYATVFHRQQAITTYLKHADTADAYQGLSLLLASKYRRALKIKGTTALLRETMASMGVDSRSVFETWLEKEKEFLATLSKEPVQETLEMEYYQKLVNLQDLEERLKIITNVGHPMLPADTDATYAAVASQTRRIETQRRHAIEARDKTLAVVRDLEVRLDIARRWEDDGDDWIRVAKMAKNRRYQQALDALEGLVVARMFELTKVNMSDTGYKLRKHIAKALQARSKGVKSALERYNEAAVAMSPPRTELSWEQIVDYVFLADFDLLRDGREDIRDELWAQPAGRVAMDQHFKLLRADEEIARLNLEIPRLVTHMADEDAFLIYHERRLIREGSPALGHQVGVHRMERGRFNTLHMERLVKLSKEPGFTASLTPGVSINTERRVPIAEDVEMPDMGTVGTVAALPEEPEADIDPDADVDTELLADTFERIMFMSEDT</sequence>
<gene>
    <name evidence="2" type="ORF">C8F04DRAFT_1258165</name>
</gene>
<dbReference type="AlphaFoldDB" id="A0AAD6T2U7"/>
<dbReference type="Pfam" id="PF18758">
    <property type="entry name" value="KDZ"/>
    <property type="match status" value="1"/>
</dbReference>
<name>A0AAD6T2U7_9AGAR</name>